<evidence type="ECO:0000256" key="1">
    <source>
        <dbReference type="ARBA" id="ARBA00022676"/>
    </source>
</evidence>
<evidence type="ECO:0000256" key="2">
    <source>
        <dbReference type="ARBA" id="ARBA00022679"/>
    </source>
</evidence>
<dbReference type="InterPro" id="IPR028098">
    <property type="entry name" value="Glyco_trans_4-like_N"/>
</dbReference>
<evidence type="ECO:0000256" key="3">
    <source>
        <dbReference type="SAM" id="MobiDB-lite"/>
    </source>
</evidence>
<dbReference type="Pfam" id="PF00534">
    <property type="entry name" value="Glycos_transf_1"/>
    <property type="match status" value="1"/>
</dbReference>
<keyword evidence="2 6" id="KW-0808">Transferase</keyword>
<proteinExistence type="predicted"/>
<keyword evidence="1" id="KW-0328">Glycosyltransferase</keyword>
<gene>
    <name evidence="6" type="ORF">DNL40_04415</name>
</gene>
<dbReference type="RefSeq" id="WP_111250037.1">
    <property type="nucleotide sequence ID" value="NZ_QKWH01000002.1"/>
</dbReference>
<dbReference type="CDD" id="cd03802">
    <property type="entry name" value="GT4_AviGT4-like"/>
    <property type="match status" value="1"/>
</dbReference>
<feature type="compositionally biased region" description="Polar residues" evidence="3">
    <location>
        <begin position="1"/>
        <end position="11"/>
    </location>
</feature>
<keyword evidence="7" id="KW-1185">Reference proteome</keyword>
<evidence type="ECO:0000313" key="7">
    <source>
        <dbReference type="Proteomes" id="UP000248783"/>
    </source>
</evidence>
<protein>
    <submittedName>
        <fullName evidence="6">Glycosyltransferase family 4 protein</fullName>
    </submittedName>
</protein>
<sequence>MSLSPTLTTATAEPVARPQPAPAPSDGAPLRIGMVAPPWFSLPPAGYGGTEAVVAGLVDALVERGHEVVLVGAGRNGTAAQEFHAVYDEPPTARLGEPLPEAVAAARARQVLDEAGVDVVHDNTLCGPLLAAGRTTPTVVTMHGPVTGENGRYHELLGSTVSVVAISDAQRRANPRIAWCGTVHNAIDVASFPVRADKDDYVLWIGRFSPDKAPHLAIDAAREAGRPILLAGKLNEAAERDYFEAQVRPRLGDGVEYVGEADAATKRDLFAGARSLVFPIQWEEPFGMVMAEAMACGTPVVATRRGSVPEVVDDGVTGLVLQPEAGVSEIAAAIDAADALDPWACRRRAEERFDLSVMAAGYERVYRSLVEPAEPVLEQDRVGEEGADGVELAA</sequence>
<feature type="domain" description="Glycosyltransferase subfamily 4-like N-terminal" evidence="5">
    <location>
        <begin position="47"/>
        <end position="155"/>
    </location>
</feature>
<dbReference type="Gene3D" id="3.40.50.2000">
    <property type="entry name" value="Glycogen Phosphorylase B"/>
    <property type="match status" value="2"/>
</dbReference>
<dbReference type="Pfam" id="PF13439">
    <property type="entry name" value="Glyco_transf_4"/>
    <property type="match status" value="1"/>
</dbReference>
<dbReference type="SUPFAM" id="SSF53756">
    <property type="entry name" value="UDP-Glycosyltransferase/glycogen phosphorylase"/>
    <property type="match status" value="1"/>
</dbReference>
<dbReference type="InterPro" id="IPR001296">
    <property type="entry name" value="Glyco_trans_1"/>
</dbReference>
<dbReference type="PANTHER" id="PTHR12526:SF595">
    <property type="entry name" value="BLL5217 PROTEIN"/>
    <property type="match status" value="1"/>
</dbReference>
<feature type="domain" description="Glycosyl transferase family 1" evidence="4">
    <location>
        <begin position="196"/>
        <end position="336"/>
    </location>
</feature>
<name>A0A2W5WSS8_9MICO</name>
<comment type="caution">
    <text evidence="6">The sequence shown here is derived from an EMBL/GenBank/DDBJ whole genome shotgun (WGS) entry which is preliminary data.</text>
</comment>
<evidence type="ECO:0000313" key="6">
    <source>
        <dbReference type="EMBL" id="PZR54180.1"/>
    </source>
</evidence>
<dbReference type="EMBL" id="QKWH01000002">
    <property type="protein sequence ID" value="PZR54180.1"/>
    <property type="molecule type" value="Genomic_DNA"/>
</dbReference>
<accession>A0A2W5WSS8</accession>
<dbReference type="PANTHER" id="PTHR12526">
    <property type="entry name" value="GLYCOSYLTRANSFERASE"/>
    <property type="match status" value="1"/>
</dbReference>
<evidence type="ECO:0000259" key="5">
    <source>
        <dbReference type="Pfam" id="PF13439"/>
    </source>
</evidence>
<organism evidence="6 7">
    <name type="scientific">Xylanimonas oleitrophica</name>
    <dbReference type="NCBI Taxonomy" id="2607479"/>
    <lineage>
        <taxon>Bacteria</taxon>
        <taxon>Bacillati</taxon>
        <taxon>Actinomycetota</taxon>
        <taxon>Actinomycetes</taxon>
        <taxon>Micrococcales</taxon>
        <taxon>Promicromonosporaceae</taxon>
        <taxon>Xylanimonas</taxon>
    </lineage>
</organism>
<dbReference type="GO" id="GO:0016757">
    <property type="term" value="F:glycosyltransferase activity"/>
    <property type="evidence" value="ECO:0007669"/>
    <property type="project" value="UniProtKB-KW"/>
</dbReference>
<feature type="region of interest" description="Disordered" evidence="3">
    <location>
        <begin position="1"/>
        <end position="29"/>
    </location>
</feature>
<reference evidence="6 7" key="1">
    <citation type="submission" date="2018-06" db="EMBL/GenBank/DDBJ databases">
        <title>Whole genome sequencing of a novel hydrocarbon degrading bacterial strain, PW21 isolated from oil contaminated produced water sample.</title>
        <authorList>
            <person name="Nagkirti P."/>
            <person name="Shaikh A."/>
            <person name="Gowdaman V."/>
            <person name="Engineer A.E."/>
            <person name="Dagar S."/>
            <person name="Dhakephalkar P.K."/>
        </authorList>
    </citation>
    <scope>NUCLEOTIDE SEQUENCE [LARGE SCALE GENOMIC DNA]</scope>
    <source>
        <strain evidence="6 7">PW21</strain>
    </source>
</reference>
<evidence type="ECO:0000259" key="4">
    <source>
        <dbReference type="Pfam" id="PF00534"/>
    </source>
</evidence>
<dbReference type="AlphaFoldDB" id="A0A2W5WSS8"/>
<dbReference type="Proteomes" id="UP000248783">
    <property type="component" value="Unassembled WGS sequence"/>
</dbReference>